<protein>
    <recommendedName>
        <fullName evidence="7">Flavodoxin-like domain-containing protein</fullName>
    </recommendedName>
</protein>
<dbReference type="PANTHER" id="PTHR42809:SF1">
    <property type="entry name" value="FLAVODOXIN 1"/>
    <property type="match status" value="1"/>
</dbReference>
<evidence type="ECO:0000256" key="2">
    <source>
        <dbReference type="ARBA" id="ARBA00005267"/>
    </source>
</evidence>
<dbReference type="Pfam" id="PF00258">
    <property type="entry name" value="Flavodoxin_1"/>
    <property type="match status" value="1"/>
</dbReference>
<comment type="similarity">
    <text evidence="2">Belongs to the flavodoxin family.</text>
</comment>
<comment type="caution">
    <text evidence="8">The sequence shown here is derived from an EMBL/GenBank/DDBJ whole genome shotgun (WGS) entry which is preliminary data.</text>
</comment>
<evidence type="ECO:0000313" key="8">
    <source>
        <dbReference type="EMBL" id="CAK0835616.1"/>
    </source>
</evidence>
<proteinExistence type="inferred from homology"/>
<accession>A0ABN9ST96</accession>
<feature type="domain" description="Flavodoxin-like" evidence="7">
    <location>
        <begin position="66"/>
        <end position="231"/>
    </location>
</feature>
<keyword evidence="9" id="KW-1185">Reference proteome</keyword>
<evidence type="ECO:0000259" key="7">
    <source>
        <dbReference type="PROSITE" id="PS50902"/>
    </source>
</evidence>
<dbReference type="Gene3D" id="3.40.50.360">
    <property type="match status" value="1"/>
</dbReference>
<dbReference type="PANTHER" id="PTHR42809">
    <property type="entry name" value="FLAVODOXIN 2"/>
    <property type="match status" value="1"/>
</dbReference>
<gene>
    <name evidence="8" type="ORF">PCOR1329_LOCUS32409</name>
</gene>
<evidence type="ECO:0000256" key="4">
    <source>
        <dbReference type="ARBA" id="ARBA00022630"/>
    </source>
</evidence>
<evidence type="ECO:0000256" key="6">
    <source>
        <dbReference type="ARBA" id="ARBA00022982"/>
    </source>
</evidence>
<keyword evidence="4" id="KW-0285">Flavoprotein</keyword>
<dbReference type="InterPro" id="IPR008254">
    <property type="entry name" value="Flavodoxin/NO_synth"/>
</dbReference>
<reference evidence="8" key="1">
    <citation type="submission" date="2023-10" db="EMBL/GenBank/DDBJ databases">
        <authorList>
            <person name="Chen Y."/>
            <person name="Shah S."/>
            <person name="Dougan E. K."/>
            <person name="Thang M."/>
            <person name="Chan C."/>
        </authorList>
    </citation>
    <scope>NUCLEOTIDE SEQUENCE [LARGE SCALE GENOMIC DNA]</scope>
</reference>
<evidence type="ECO:0000256" key="1">
    <source>
        <dbReference type="ARBA" id="ARBA00001917"/>
    </source>
</evidence>
<dbReference type="EMBL" id="CAUYUJ010013125">
    <property type="protein sequence ID" value="CAK0835616.1"/>
    <property type="molecule type" value="Genomic_DNA"/>
</dbReference>
<evidence type="ECO:0000256" key="3">
    <source>
        <dbReference type="ARBA" id="ARBA00022448"/>
    </source>
</evidence>
<comment type="cofactor">
    <cofactor evidence="1">
        <name>FMN</name>
        <dbReference type="ChEBI" id="CHEBI:58210"/>
    </cofactor>
</comment>
<keyword evidence="5" id="KW-0288">FMN</keyword>
<sequence length="237" mass="25444">MAGAGRRSERPGYARRGGAVAASAAAAALLLGWPRCWAGANARGALLGSRAGAAARRGERTRVQAVGLVYSSQTPWCTFALPPSGRGLGCGRWTWRTSTCQSWRATRVFSSSTIVGCPTWNTNADEYRSGTAWDDCVLELKTMEFGGKPVAVFGCGDSVHYSNNFCDAIEEIHSAFQAAGARMIGYVDAAGYRHQKSKSLRDGKFLGLALDKDNEDELTEGRIAAWVEQLRAEGMPL</sequence>
<dbReference type="PROSITE" id="PS50902">
    <property type="entry name" value="FLAVODOXIN_LIKE"/>
    <property type="match status" value="1"/>
</dbReference>
<keyword evidence="6" id="KW-0249">Electron transport</keyword>
<organism evidence="8 9">
    <name type="scientific">Prorocentrum cordatum</name>
    <dbReference type="NCBI Taxonomy" id="2364126"/>
    <lineage>
        <taxon>Eukaryota</taxon>
        <taxon>Sar</taxon>
        <taxon>Alveolata</taxon>
        <taxon>Dinophyceae</taxon>
        <taxon>Prorocentrales</taxon>
        <taxon>Prorocentraceae</taxon>
        <taxon>Prorocentrum</taxon>
    </lineage>
</organism>
<name>A0ABN9ST96_9DINO</name>
<keyword evidence="3" id="KW-0813">Transport</keyword>
<dbReference type="InterPro" id="IPR050619">
    <property type="entry name" value="Flavodoxin"/>
</dbReference>
<evidence type="ECO:0000256" key="5">
    <source>
        <dbReference type="ARBA" id="ARBA00022643"/>
    </source>
</evidence>
<dbReference type="SUPFAM" id="SSF52218">
    <property type="entry name" value="Flavoproteins"/>
    <property type="match status" value="1"/>
</dbReference>
<dbReference type="Proteomes" id="UP001189429">
    <property type="component" value="Unassembled WGS sequence"/>
</dbReference>
<dbReference type="InterPro" id="IPR029039">
    <property type="entry name" value="Flavoprotein-like_sf"/>
</dbReference>
<evidence type="ECO:0000313" key="9">
    <source>
        <dbReference type="Proteomes" id="UP001189429"/>
    </source>
</evidence>